<evidence type="ECO:0000313" key="2">
    <source>
        <dbReference type="EMBL" id="CAK0800846.1"/>
    </source>
</evidence>
<feature type="compositionally biased region" description="Basic and acidic residues" evidence="1">
    <location>
        <begin position="73"/>
        <end position="83"/>
    </location>
</feature>
<comment type="caution">
    <text evidence="2">The sequence shown here is derived from an EMBL/GenBank/DDBJ whole genome shotgun (WGS) entry which is preliminary data.</text>
</comment>
<name>A0ABN9Q567_9DINO</name>
<dbReference type="EMBL" id="CAUYUJ010002449">
    <property type="protein sequence ID" value="CAK0800846.1"/>
    <property type="molecule type" value="Genomic_DNA"/>
</dbReference>
<feature type="region of interest" description="Disordered" evidence="1">
    <location>
        <begin position="73"/>
        <end position="149"/>
    </location>
</feature>
<organism evidence="2 3">
    <name type="scientific">Prorocentrum cordatum</name>
    <dbReference type="NCBI Taxonomy" id="2364126"/>
    <lineage>
        <taxon>Eukaryota</taxon>
        <taxon>Sar</taxon>
        <taxon>Alveolata</taxon>
        <taxon>Dinophyceae</taxon>
        <taxon>Prorocentrales</taxon>
        <taxon>Prorocentraceae</taxon>
        <taxon>Prorocentrum</taxon>
    </lineage>
</organism>
<feature type="non-terminal residue" evidence="2">
    <location>
        <position position="1"/>
    </location>
</feature>
<proteinExistence type="predicted"/>
<reference evidence="2" key="1">
    <citation type="submission" date="2023-10" db="EMBL/GenBank/DDBJ databases">
        <authorList>
            <person name="Chen Y."/>
            <person name="Shah S."/>
            <person name="Dougan E. K."/>
            <person name="Thang M."/>
            <person name="Chan C."/>
        </authorList>
    </citation>
    <scope>NUCLEOTIDE SEQUENCE [LARGE SCALE GENOMIC DNA]</scope>
</reference>
<sequence>LLHDRVSCPPEHSLGAYPQPFWRRLADARPTLPTRCCDRGHPRRNWPLSCEEKKHRLLALYDQDCRDAERLLKAGGRPPEDAGARAQSQHARTREPARACTTAAPVSAADRCVAASPRPAPATYLQRRRRWSSPPTKPPRPNPKASICP</sequence>
<accession>A0ABN9Q567</accession>
<evidence type="ECO:0000256" key="1">
    <source>
        <dbReference type="SAM" id="MobiDB-lite"/>
    </source>
</evidence>
<protein>
    <submittedName>
        <fullName evidence="2">Uncharacterized protein</fullName>
    </submittedName>
</protein>
<keyword evidence="3" id="KW-1185">Reference proteome</keyword>
<dbReference type="Proteomes" id="UP001189429">
    <property type="component" value="Unassembled WGS sequence"/>
</dbReference>
<evidence type="ECO:0000313" key="3">
    <source>
        <dbReference type="Proteomes" id="UP001189429"/>
    </source>
</evidence>
<gene>
    <name evidence="2" type="ORF">PCOR1329_LOCUS8884</name>
</gene>